<dbReference type="PANTHER" id="PTHR31973">
    <property type="entry name" value="POLYPROTEIN, PUTATIVE-RELATED"/>
    <property type="match status" value="1"/>
</dbReference>
<dbReference type="PROSITE" id="PS50966">
    <property type="entry name" value="ZF_SWIM"/>
    <property type="match status" value="1"/>
</dbReference>
<feature type="domain" description="SWIM-type" evidence="3">
    <location>
        <begin position="56"/>
        <end position="88"/>
    </location>
</feature>
<evidence type="ECO:0000313" key="5">
    <source>
        <dbReference type="Proteomes" id="UP001058974"/>
    </source>
</evidence>
<gene>
    <name evidence="4" type="ORF">KIW84_032821</name>
</gene>
<dbReference type="InterPro" id="IPR007527">
    <property type="entry name" value="Znf_SWIM"/>
</dbReference>
<keyword evidence="1" id="KW-0862">Zinc</keyword>
<accession>A0A9D4XZM3</accession>
<dbReference type="AlphaFoldDB" id="A0A9D4XZM3"/>
<keyword evidence="1" id="KW-0863">Zinc-finger</keyword>
<evidence type="ECO:0000256" key="2">
    <source>
        <dbReference type="SAM" id="MobiDB-lite"/>
    </source>
</evidence>
<dbReference type="PANTHER" id="PTHR31973:SF187">
    <property type="entry name" value="MUTATOR TRANSPOSASE MUDRA PROTEIN"/>
    <property type="match status" value="1"/>
</dbReference>
<dbReference type="Proteomes" id="UP001058974">
    <property type="component" value="Chromosome 3"/>
</dbReference>
<dbReference type="Gramene" id="Psat03G0282100-T1">
    <property type="protein sequence ID" value="KAI5427561.1"/>
    <property type="gene ID" value="KIW84_032821"/>
</dbReference>
<sequence length="194" mass="22577">MNRLASATKFDKWQHRFMQIPRKRLDNEVFNSGQWLATWYIAEQFQVTHTFNTQEFIVDIAKRSCSCNFWELVEILCWHDVAALSYKKQNPDDFVDECYTRVKYALYYGFFTKKVRIWECGEDGARRRIPGDVQPDASQAHNKVDVDNNVVADNNVVENQASSCVADTSQIGLSQVQAKQKRGKSMYEDEKKAE</sequence>
<protein>
    <recommendedName>
        <fullName evidence="3">SWIM-type domain-containing protein</fullName>
    </recommendedName>
</protein>
<evidence type="ECO:0000259" key="3">
    <source>
        <dbReference type="PROSITE" id="PS50966"/>
    </source>
</evidence>
<proteinExistence type="predicted"/>
<comment type="caution">
    <text evidence="4">The sequence shown here is derived from an EMBL/GenBank/DDBJ whole genome shotgun (WGS) entry which is preliminary data.</text>
</comment>
<dbReference type="Pfam" id="PF04434">
    <property type="entry name" value="SWIM"/>
    <property type="match status" value="1"/>
</dbReference>
<feature type="compositionally biased region" description="Basic and acidic residues" evidence="2">
    <location>
        <begin position="185"/>
        <end position="194"/>
    </location>
</feature>
<feature type="region of interest" description="Disordered" evidence="2">
    <location>
        <begin position="175"/>
        <end position="194"/>
    </location>
</feature>
<organism evidence="4 5">
    <name type="scientific">Pisum sativum</name>
    <name type="common">Garden pea</name>
    <name type="synonym">Lathyrus oleraceus</name>
    <dbReference type="NCBI Taxonomy" id="3888"/>
    <lineage>
        <taxon>Eukaryota</taxon>
        <taxon>Viridiplantae</taxon>
        <taxon>Streptophyta</taxon>
        <taxon>Embryophyta</taxon>
        <taxon>Tracheophyta</taxon>
        <taxon>Spermatophyta</taxon>
        <taxon>Magnoliopsida</taxon>
        <taxon>eudicotyledons</taxon>
        <taxon>Gunneridae</taxon>
        <taxon>Pentapetalae</taxon>
        <taxon>rosids</taxon>
        <taxon>fabids</taxon>
        <taxon>Fabales</taxon>
        <taxon>Fabaceae</taxon>
        <taxon>Papilionoideae</taxon>
        <taxon>50 kb inversion clade</taxon>
        <taxon>NPAAA clade</taxon>
        <taxon>Hologalegina</taxon>
        <taxon>IRL clade</taxon>
        <taxon>Fabeae</taxon>
        <taxon>Lathyrus</taxon>
    </lineage>
</organism>
<keyword evidence="1" id="KW-0479">Metal-binding</keyword>
<dbReference type="EMBL" id="JAMSHJ010000003">
    <property type="protein sequence ID" value="KAI5427561.1"/>
    <property type="molecule type" value="Genomic_DNA"/>
</dbReference>
<evidence type="ECO:0000313" key="4">
    <source>
        <dbReference type="EMBL" id="KAI5427561.1"/>
    </source>
</evidence>
<evidence type="ECO:0000256" key="1">
    <source>
        <dbReference type="PROSITE-ProRule" id="PRU00325"/>
    </source>
</evidence>
<dbReference type="GO" id="GO:0008270">
    <property type="term" value="F:zinc ion binding"/>
    <property type="evidence" value="ECO:0007669"/>
    <property type="project" value="UniProtKB-KW"/>
</dbReference>
<reference evidence="4 5" key="1">
    <citation type="journal article" date="2022" name="Nat. Genet.">
        <title>Improved pea reference genome and pan-genome highlight genomic features and evolutionary characteristics.</title>
        <authorList>
            <person name="Yang T."/>
            <person name="Liu R."/>
            <person name="Luo Y."/>
            <person name="Hu S."/>
            <person name="Wang D."/>
            <person name="Wang C."/>
            <person name="Pandey M.K."/>
            <person name="Ge S."/>
            <person name="Xu Q."/>
            <person name="Li N."/>
            <person name="Li G."/>
            <person name="Huang Y."/>
            <person name="Saxena R.K."/>
            <person name="Ji Y."/>
            <person name="Li M."/>
            <person name="Yan X."/>
            <person name="He Y."/>
            <person name="Liu Y."/>
            <person name="Wang X."/>
            <person name="Xiang C."/>
            <person name="Varshney R.K."/>
            <person name="Ding H."/>
            <person name="Gao S."/>
            <person name="Zong X."/>
        </authorList>
    </citation>
    <scope>NUCLEOTIDE SEQUENCE [LARGE SCALE GENOMIC DNA]</scope>
    <source>
        <strain evidence="4 5">cv. Zhongwan 6</strain>
    </source>
</reference>
<name>A0A9D4XZM3_PEA</name>
<keyword evidence="5" id="KW-1185">Reference proteome</keyword>